<dbReference type="Pfam" id="PF03480">
    <property type="entry name" value="DctP"/>
    <property type="match status" value="1"/>
</dbReference>
<feature type="signal peptide" evidence="2">
    <location>
        <begin position="1"/>
        <end position="24"/>
    </location>
</feature>
<dbReference type="InterPro" id="IPR018389">
    <property type="entry name" value="DctP_fam"/>
</dbReference>
<evidence type="ECO:0000256" key="1">
    <source>
        <dbReference type="ARBA" id="ARBA00022729"/>
    </source>
</evidence>
<accession>A0ABX1NYX7</accession>
<name>A0ABX1NYX7_9RHOO</name>
<protein>
    <submittedName>
        <fullName evidence="3">C4-dicarboxylate ABC transporter</fullName>
    </submittedName>
</protein>
<organism evidence="3 4">
    <name type="scientific">Aromatoleum bremense</name>
    <dbReference type="NCBI Taxonomy" id="76115"/>
    <lineage>
        <taxon>Bacteria</taxon>
        <taxon>Pseudomonadati</taxon>
        <taxon>Pseudomonadota</taxon>
        <taxon>Betaproteobacteria</taxon>
        <taxon>Rhodocyclales</taxon>
        <taxon>Rhodocyclaceae</taxon>
        <taxon>Aromatoleum</taxon>
    </lineage>
</organism>
<dbReference type="Gene3D" id="3.40.190.170">
    <property type="entry name" value="Bacterial extracellular solute-binding protein, family 7"/>
    <property type="match status" value="1"/>
</dbReference>
<proteinExistence type="predicted"/>
<dbReference type="RefSeq" id="WP_169203782.1">
    <property type="nucleotide sequence ID" value="NZ_CP059467.1"/>
</dbReference>
<keyword evidence="4" id="KW-1185">Reference proteome</keyword>
<dbReference type="PANTHER" id="PTHR33376">
    <property type="match status" value="1"/>
</dbReference>
<dbReference type="EMBL" id="WTVP01000066">
    <property type="protein sequence ID" value="NMG17248.1"/>
    <property type="molecule type" value="Genomic_DNA"/>
</dbReference>
<reference evidence="3 4" key="1">
    <citation type="submission" date="2019-12" db="EMBL/GenBank/DDBJ databases">
        <title>Comparative genomics gives insights into the taxonomy of the Azoarcus-Aromatoleum group and reveals separate origins of nif in the plant-associated Azoarcus and non-plant-associated Aromatoleum sub-groups.</title>
        <authorList>
            <person name="Lafos M."/>
            <person name="Maluk M."/>
            <person name="Batista M."/>
            <person name="Junghare M."/>
            <person name="Carmona M."/>
            <person name="Faoro H."/>
            <person name="Cruz L.M."/>
            <person name="Battistoni F."/>
            <person name="De Souza E."/>
            <person name="Pedrosa F."/>
            <person name="Chen W.-M."/>
            <person name="Poole P.S."/>
            <person name="Dixon R.A."/>
            <person name="James E.K."/>
        </authorList>
    </citation>
    <scope>NUCLEOTIDE SEQUENCE [LARGE SCALE GENOMIC DNA]</scope>
    <source>
        <strain evidence="3 4">PbN1</strain>
    </source>
</reference>
<keyword evidence="1 2" id="KW-0732">Signal</keyword>
<evidence type="ECO:0000313" key="3">
    <source>
        <dbReference type="EMBL" id="NMG17248.1"/>
    </source>
</evidence>
<dbReference type="CDD" id="cd13665">
    <property type="entry name" value="PBP2_TRAP_Dctp3_4"/>
    <property type="match status" value="1"/>
</dbReference>
<evidence type="ECO:0000313" key="4">
    <source>
        <dbReference type="Proteomes" id="UP000633943"/>
    </source>
</evidence>
<feature type="chain" id="PRO_5046993849" evidence="2">
    <location>
        <begin position="25"/>
        <end position="340"/>
    </location>
</feature>
<dbReference type="NCBIfam" id="NF037995">
    <property type="entry name" value="TRAP_S1"/>
    <property type="match status" value="1"/>
</dbReference>
<dbReference type="Proteomes" id="UP000633943">
    <property type="component" value="Unassembled WGS sequence"/>
</dbReference>
<gene>
    <name evidence="3" type="ORF">GPA24_17240</name>
</gene>
<dbReference type="PANTHER" id="PTHR33376:SF15">
    <property type="entry name" value="BLL6794 PROTEIN"/>
    <property type="match status" value="1"/>
</dbReference>
<dbReference type="InterPro" id="IPR038404">
    <property type="entry name" value="TRAP_DctP_sf"/>
</dbReference>
<sequence length="340" mass="36863">MKTRALLLPVLAAGAMAGALPSHAEVVLKVHHMLPPSSTAQTKLLGPWCAKIAAESAGELKCQIYPSMQLGGMPTQLFDQAKDGVADIILTVPTYQAARFTVTEVFELPFMTNTAEKASRALWNYAAKYAAEEYKGVRPLAFHTHEGAQIHTTKKQVRTMADFAGLKLRAPSRLSTKLVAALGSTPVPMPVPQVPESLAKGVIDGALLPWEVMSGLKLDEIVKYHTETDSSLPNIANTIFVLAMNPAKYESLPPELKKVIDANSGAETSAWIGRIWDETKAPNRKLAEARNNAFYTVPAAEVQNWIKASEGVALEWVKEVTAKGYDGDKLLADAKAMLMQ</sequence>
<evidence type="ECO:0000256" key="2">
    <source>
        <dbReference type="SAM" id="SignalP"/>
    </source>
</evidence>
<comment type="caution">
    <text evidence="3">The sequence shown here is derived from an EMBL/GenBank/DDBJ whole genome shotgun (WGS) entry which is preliminary data.</text>
</comment>